<sequence>MKAEAAKSGVVRTGVAGAGEPDTGASVGDWGAAEEGTEGGAAEEGAAEGARGDAGDPATHDTGNSSIIASSKFSTNDSTSGSLSSADADLSTCEDSTQIKTNISASASTQNRARKHNQKPAEGNGRGRMRRWRRCVIHGNMFWRSLEDKQVLTMFHNALHLLLTNCPVWALR</sequence>
<proteinExistence type="predicted"/>
<feature type="region of interest" description="Disordered" evidence="1">
    <location>
        <begin position="1"/>
        <end position="89"/>
    </location>
</feature>
<feature type="compositionally biased region" description="Low complexity" evidence="1">
    <location>
        <begin position="74"/>
        <end position="89"/>
    </location>
</feature>
<accession>A0A179U7M4</accession>
<organism evidence="2 3">
    <name type="scientific">Blastomyces gilchristii (strain SLH14081)</name>
    <name type="common">Blastomyces dermatitidis</name>
    <dbReference type="NCBI Taxonomy" id="559298"/>
    <lineage>
        <taxon>Eukaryota</taxon>
        <taxon>Fungi</taxon>
        <taxon>Dikarya</taxon>
        <taxon>Ascomycota</taxon>
        <taxon>Pezizomycotina</taxon>
        <taxon>Eurotiomycetes</taxon>
        <taxon>Eurotiomycetidae</taxon>
        <taxon>Onygenales</taxon>
        <taxon>Ajellomycetaceae</taxon>
        <taxon>Blastomyces</taxon>
    </lineage>
</organism>
<evidence type="ECO:0000313" key="2">
    <source>
        <dbReference type="EMBL" id="OAT03974.1"/>
    </source>
</evidence>
<dbReference type="EMBL" id="GG657448">
    <property type="protein sequence ID" value="OAT03974.1"/>
    <property type="molecule type" value="Genomic_DNA"/>
</dbReference>
<dbReference type="AlphaFoldDB" id="A0A179U7M4"/>
<dbReference type="Proteomes" id="UP000002038">
    <property type="component" value="Unassembled WGS sequence"/>
</dbReference>
<feature type="region of interest" description="Disordered" evidence="1">
    <location>
        <begin position="103"/>
        <end position="127"/>
    </location>
</feature>
<reference evidence="3" key="1">
    <citation type="journal article" date="2015" name="PLoS Genet.">
        <title>The dynamic genome and transcriptome of the human fungal pathogen Blastomyces and close relative Emmonsia.</title>
        <authorList>
            <person name="Munoz J.F."/>
            <person name="Gauthier G.M."/>
            <person name="Desjardins C.A."/>
            <person name="Gallo J.E."/>
            <person name="Holder J."/>
            <person name="Sullivan T.D."/>
            <person name="Marty A.J."/>
            <person name="Carmen J.C."/>
            <person name="Chen Z."/>
            <person name="Ding L."/>
            <person name="Gujja S."/>
            <person name="Magrini V."/>
            <person name="Misas E."/>
            <person name="Mitreva M."/>
            <person name="Priest M."/>
            <person name="Saif S."/>
            <person name="Whiston E.A."/>
            <person name="Young S."/>
            <person name="Zeng Q."/>
            <person name="Goldman W.E."/>
            <person name="Mardis E.R."/>
            <person name="Taylor J.W."/>
            <person name="McEwen J.G."/>
            <person name="Clay O.K."/>
            <person name="Klein B.S."/>
            <person name="Cuomo C.A."/>
        </authorList>
    </citation>
    <scope>NUCLEOTIDE SEQUENCE [LARGE SCALE GENOMIC DNA]</scope>
    <source>
        <strain evidence="3">SLH14081</strain>
    </source>
</reference>
<gene>
    <name evidence="2" type="ORF">BDBG_00620</name>
</gene>
<protein>
    <submittedName>
        <fullName evidence="2">Uncharacterized protein</fullName>
    </submittedName>
</protein>
<name>A0A179U7M4_BLAGS</name>
<feature type="compositionally biased region" description="Polar residues" evidence="1">
    <location>
        <begin position="61"/>
        <end position="73"/>
    </location>
</feature>
<dbReference type="GeneID" id="8507760"/>
<dbReference type="VEuPathDB" id="FungiDB:BDBG_00620"/>
<dbReference type="RefSeq" id="XP_031575920.1">
    <property type="nucleotide sequence ID" value="XM_031719966.1"/>
</dbReference>
<evidence type="ECO:0000313" key="3">
    <source>
        <dbReference type="Proteomes" id="UP000002038"/>
    </source>
</evidence>
<keyword evidence="3" id="KW-1185">Reference proteome</keyword>
<dbReference type="KEGG" id="bgh:BDBG_00620"/>
<evidence type="ECO:0000256" key="1">
    <source>
        <dbReference type="SAM" id="MobiDB-lite"/>
    </source>
</evidence>